<comment type="subcellular location">
    <subcellularLocation>
        <location evidence="1 7">Cell membrane</location>
        <topology evidence="1 7">Multi-pass membrane protein</topology>
    </subcellularLocation>
</comment>
<dbReference type="Pfam" id="PF00528">
    <property type="entry name" value="BPD_transp_1"/>
    <property type="match status" value="1"/>
</dbReference>
<accession>A0A076F420</accession>
<reference evidence="9 10" key="1">
    <citation type="submission" date="2014-07" db="EMBL/GenBank/DDBJ databases">
        <title>Genome Sequence of Rhodococcus opacus Strain R7, a Biodegrader of Mono- and Polycyclic Aromatic Hydrocarbons.</title>
        <authorList>
            <person name="Di Gennaro P."/>
            <person name="Zampolli J."/>
            <person name="Presti I."/>
            <person name="Cappelletti M."/>
            <person name="D'Ursi P."/>
            <person name="Orro A."/>
            <person name="Mezzelani A."/>
            <person name="Milanesi L."/>
        </authorList>
    </citation>
    <scope>NUCLEOTIDE SEQUENCE [LARGE SCALE GENOMIC DNA]</scope>
    <source>
        <strain evidence="9 10">R7</strain>
        <plasmid evidence="9">pPDG1</plasmid>
    </source>
</reference>
<feature type="transmembrane region" description="Helical" evidence="7">
    <location>
        <begin position="117"/>
        <end position="138"/>
    </location>
</feature>
<evidence type="ECO:0000313" key="10">
    <source>
        <dbReference type="Proteomes" id="UP000028488"/>
    </source>
</evidence>
<dbReference type="AlphaFoldDB" id="A0A076F420"/>
<dbReference type="PANTHER" id="PTHR30151:SF38">
    <property type="entry name" value="ALIPHATIC SULFONATES TRANSPORT PERMEASE PROTEIN SSUC-RELATED"/>
    <property type="match status" value="1"/>
</dbReference>
<keyword evidence="5 7" id="KW-1133">Transmembrane helix</keyword>
<name>A0A076F420_RHOOP</name>
<dbReference type="InterPro" id="IPR000515">
    <property type="entry name" value="MetI-like"/>
</dbReference>
<feature type="domain" description="ABC transmembrane type-1" evidence="8">
    <location>
        <begin position="74"/>
        <end position="262"/>
    </location>
</feature>
<organism evidence="9 10">
    <name type="scientific">Rhodococcus opacus</name>
    <name type="common">Nocardia opaca</name>
    <dbReference type="NCBI Taxonomy" id="37919"/>
    <lineage>
        <taxon>Bacteria</taxon>
        <taxon>Bacillati</taxon>
        <taxon>Actinomycetota</taxon>
        <taxon>Actinomycetes</taxon>
        <taxon>Mycobacteriales</taxon>
        <taxon>Nocardiaceae</taxon>
        <taxon>Rhodococcus</taxon>
    </lineage>
</organism>
<dbReference type="PANTHER" id="PTHR30151">
    <property type="entry name" value="ALKANE SULFONATE ABC TRANSPORTER-RELATED, MEMBRANE SUBUNIT"/>
    <property type="match status" value="1"/>
</dbReference>
<feature type="transmembrane region" description="Helical" evidence="7">
    <location>
        <begin position="240"/>
        <end position="261"/>
    </location>
</feature>
<dbReference type="PROSITE" id="PS50928">
    <property type="entry name" value="ABC_TM1"/>
    <property type="match status" value="1"/>
</dbReference>
<feature type="transmembrane region" description="Helical" evidence="7">
    <location>
        <begin position="144"/>
        <end position="167"/>
    </location>
</feature>
<dbReference type="InterPro" id="IPR035906">
    <property type="entry name" value="MetI-like_sf"/>
</dbReference>
<dbReference type="EMBL" id="CP008948">
    <property type="protein sequence ID" value="AII10539.1"/>
    <property type="molecule type" value="Genomic_DNA"/>
</dbReference>
<evidence type="ECO:0000256" key="5">
    <source>
        <dbReference type="ARBA" id="ARBA00022989"/>
    </source>
</evidence>
<dbReference type="Gene3D" id="1.10.3720.10">
    <property type="entry name" value="MetI-like"/>
    <property type="match status" value="1"/>
</dbReference>
<proteinExistence type="inferred from homology"/>
<dbReference type="Proteomes" id="UP000028488">
    <property type="component" value="Plasmid pPDG1"/>
</dbReference>
<feature type="transmembrane region" description="Helical" evidence="7">
    <location>
        <begin position="188"/>
        <end position="215"/>
    </location>
</feature>
<evidence type="ECO:0000256" key="3">
    <source>
        <dbReference type="ARBA" id="ARBA00022475"/>
    </source>
</evidence>
<dbReference type="SUPFAM" id="SSF161098">
    <property type="entry name" value="MetI-like"/>
    <property type="match status" value="1"/>
</dbReference>
<evidence type="ECO:0000313" key="9">
    <source>
        <dbReference type="EMBL" id="AII10539.1"/>
    </source>
</evidence>
<feature type="transmembrane region" description="Helical" evidence="7">
    <location>
        <begin position="85"/>
        <end position="105"/>
    </location>
</feature>
<keyword evidence="3" id="KW-1003">Cell membrane</keyword>
<comment type="similarity">
    <text evidence="7">Belongs to the binding-protein-dependent transport system permease family.</text>
</comment>
<protein>
    <recommendedName>
        <fullName evidence="8">ABC transmembrane type-1 domain-containing protein</fullName>
    </recommendedName>
</protein>
<evidence type="ECO:0000259" key="8">
    <source>
        <dbReference type="PROSITE" id="PS50928"/>
    </source>
</evidence>
<evidence type="ECO:0000256" key="7">
    <source>
        <dbReference type="RuleBase" id="RU363032"/>
    </source>
</evidence>
<keyword evidence="4 7" id="KW-0812">Transmembrane</keyword>
<dbReference type="GO" id="GO:0005886">
    <property type="term" value="C:plasma membrane"/>
    <property type="evidence" value="ECO:0007669"/>
    <property type="project" value="UniProtKB-SubCell"/>
</dbReference>
<dbReference type="CDD" id="cd06261">
    <property type="entry name" value="TM_PBP2"/>
    <property type="match status" value="1"/>
</dbReference>
<sequence>MRELLVTPGAADRDPIRHARHRRRQHLLLGWLTPVVFLALWQLAASTGWIDTRFFPSPVSIGATAVELLGAGTLEHNVWVSTQRIILGFLLGVLVGVATGMLLGLSRIARSALEPFLSALYTIPKLALLPLLLLIFGLGELPKILLVALGVFFLMWITVVEAILDIPEVYEEAARSFGASPWMTFRHVTFPAALPQIFVGMRLAIGNAVLVLIGIEFVQSDDGIGYQIWHSWSLFAAKPMYVGIVTVALMGLILTLTIKLAGRVAVPWKGRGRTARS</sequence>
<geneLocation type="plasmid" evidence="9 10">
    <name>pPDG1</name>
</geneLocation>
<dbReference type="GO" id="GO:0055085">
    <property type="term" value="P:transmembrane transport"/>
    <property type="evidence" value="ECO:0007669"/>
    <property type="project" value="InterPro"/>
</dbReference>
<evidence type="ECO:0000256" key="1">
    <source>
        <dbReference type="ARBA" id="ARBA00004651"/>
    </source>
</evidence>
<evidence type="ECO:0000256" key="6">
    <source>
        <dbReference type="ARBA" id="ARBA00023136"/>
    </source>
</evidence>
<evidence type="ECO:0000256" key="2">
    <source>
        <dbReference type="ARBA" id="ARBA00022448"/>
    </source>
</evidence>
<gene>
    <name evidence="9" type="ORF">EP51_40500</name>
</gene>
<keyword evidence="6 7" id="KW-0472">Membrane</keyword>
<evidence type="ECO:0000256" key="4">
    <source>
        <dbReference type="ARBA" id="ARBA00022692"/>
    </source>
</evidence>
<keyword evidence="9" id="KW-0614">Plasmid</keyword>
<feature type="transmembrane region" description="Helical" evidence="7">
    <location>
        <begin position="27"/>
        <end position="50"/>
    </location>
</feature>
<keyword evidence="2 7" id="KW-0813">Transport</keyword>